<dbReference type="InterPro" id="IPR036361">
    <property type="entry name" value="SAP_dom_sf"/>
</dbReference>
<dbReference type="InterPro" id="IPR003034">
    <property type="entry name" value="SAP_dom"/>
</dbReference>
<feature type="compositionally biased region" description="Polar residues" evidence="1">
    <location>
        <begin position="152"/>
        <end position="161"/>
    </location>
</feature>
<dbReference type="STRING" id="52247.A0A4T0X0N3"/>
<evidence type="ECO:0000313" key="3">
    <source>
        <dbReference type="EMBL" id="TID28182.1"/>
    </source>
</evidence>
<comment type="caution">
    <text evidence="3">The sequence shown here is derived from an EMBL/GenBank/DDBJ whole genome shotgun (WGS) entry which is preliminary data.</text>
</comment>
<keyword evidence="4" id="KW-1185">Reference proteome</keyword>
<protein>
    <recommendedName>
        <fullName evidence="2">SAP domain-containing protein</fullName>
    </recommendedName>
</protein>
<sequence>MLRAVKSLPSLRLLYQQEVACLKTNAPTTIKVQQQVRNVHQTTKKETILLDQSANKSKYTTMNLQGLKMECRKRGLKVSGRKIDLVQRLSSQDEIAAGNSRSYSKVTNNINGSKDMPLELKDFKMNEVRSSSELKMKKKPTEKNSDVISKMKAQQEQQMSELKNKIEEQKVFELKQKRDLEKRRQSDLLIQNERRKQLELKTQEEQRKLQEKKRELELREQIELQKQIELQNQVEQQKLQERKAVLKNVVHSAVLSSVRERAAADALKKAEKESKLKIIQEAKESMQSSIKKQKEQQQKQQREQSSQEDNDLTRRDVAFLTVFSASTIGWWSLKD</sequence>
<proteinExistence type="predicted"/>
<dbReference type="SMART" id="SM00513">
    <property type="entry name" value="SAP"/>
    <property type="match status" value="1"/>
</dbReference>
<dbReference type="OrthoDB" id="3993201at2759"/>
<evidence type="ECO:0000313" key="4">
    <source>
        <dbReference type="Proteomes" id="UP000307173"/>
    </source>
</evidence>
<evidence type="ECO:0000256" key="1">
    <source>
        <dbReference type="SAM" id="MobiDB-lite"/>
    </source>
</evidence>
<dbReference type="SUPFAM" id="SSF68906">
    <property type="entry name" value="SAP domain"/>
    <property type="match status" value="1"/>
</dbReference>
<organism evidence="3 4">
    <name type="scientific">Pichia inconspicua</name>
    <dbReference type="NCBI Taxonomy" id="52247"/>
    <lineage>
        <taxon>Eukaryota</taxon>
        <taxon>Fungi</taxon>
        <taxon>Dikarya</taxon>
        <taxon>Ascomycota</taxon>
        <taxon>Saccharomycotina</taxon>
        <taxon>Pichiomycetes</taxon>
        <taxon>Pichiales</taxon>
        <taxon>Pichiaceae</taxon>
        <taxon>Pichia</taxon>
    </lineage>
</organism>
<feature type="region of interest" description="Disordered" evidence="1">
    <location>
        <begin position="287"/>
        <end position="311"/>
    </location>
</feature>
<dbReference type="EMBL" id="SELW01000415">
    <property type="protein sequence ID" value="TID28182.1"/>
    <property type="molecule type" value="Genomic_DNA"/>
</dbReference>
<dbReference type="AlphaFoldDB" id="A0A4T0X0N3"/>
<dbReference type="Proteomes" id="UP000307173">
    <property type="component" value="Unassembled WGS sequence"/>
</dbReference>
<dbReference type="Pfam" id="PF02037">
    <property type="entry name" value="SAP"/>
    <property type="match status" value="1"/>
</dbReference>
<evidence type="ECO:0000259" key="2">
    <source>
        <dbReference type="PROSITE" id="PS50800"/>
    </source>
</evidence>
<feature type="compositionally biased region" description="Basic and acidic residues" evidence="1">
    <location>
        <begin position="292"/>
        <end position="302"/>
    </location>
</feature>
<dbReference type="PROSITE" id="PS50800">
    <property type="entry name" value="SAP"/>
    <property type="match status" value="1"/>
</dbReference>
<accession>A0A4T0X0N3</accession>
<reference evidence="3 4" key="1">
    <citation type="journal article" date="2019" name="Front. Genet.">
        <title>Whole-Genome Sequencing of the Opportunistic Yeast Pathogen Candida inconspicua Uncovers Its Hybrid Origin.</title>
        <authorList>
            <person name="Mixao V."/>
            <person name="Hansen A.P."/>
            <person name="Saus E."/>
            <person name="Boekhout T."/>
            <person name="Lass-Florl C."/>
            <person name="Gabaldon T."/>
        </authorList>
    </citation>
    <scope>NUCLEOTIDE SEQUENCE [LARGE SCALE GENOMIC DNA]</scope>
    <source>
        <strain evidence="3 4">CBS 180</strain>
    </source>
</reference>
<gene>
    <name evidence="3" type="ORF">CANINC_002615</name>
</gene>
<feature type="domain" description="SAP" evidence="2">
    <location>
        <begin position="59"/>
        <end position="93"/>
    </location>
</feature>
<feature type="compositionally biased region" description="Basic and acidic residues" evidence="1">
    <location>
        <begin position="129"/>
        <end position="145"/>
    </location>
</feature>
<name>A0A4T0X0N3_9ASCO</name>
<feature type="region of interest" description="Disordered" evidence="1">
    <location>
        <begin position="129"/>
        <end position="162"/>
    </location>
</feature>
<dbReference type="Gene3D" id="1.10.720.30">
    <property type="entry name" value="SAP domain"/>
    <property type="match status" value="1"/>
</dbReference>